<dbReference type="Pfam" id="PF07905">
    <property type="entry name" value="PucR"/>
    <property type="match status" value="1"/>
</dbReference>
<dbReference type="InterPro" id="IPR051448">
    <property type="entry name" value="CdaR-like_regulators"/>
</dbReference>
<dbReference type="AlphaFoldDB" id="A0A841HTV5"/>
<proteinExistence type="predicted"/>
<keyword evidence="4" id="KW-1185">Reference proteome</keyword>
<accession>A0A841HTV5</accession>
<comment type="caution">
    <text evidence="3">The sequence shown here is derived from an EMBL/GenBank/DDBJ whole genome shotgun (WGS) entry which is preliminary data.</text>
</comment>
<dbReference type="SUPFAM" id="SSF46689">
    <property type="entry name" value="Homeodomain-like"/>
    <property type="match status" value="1"/>
</dbReference>
<feature type="domain" description="Purine catabolism PurC-like" evidence="1">
    <location>
        <begin position="7"/>
        <end position="128"/>
    </location>
</feature>
<dbReference type="EMBL" id="JACHHG010000001">
    <property type="protein sequence ID" value="MBB6096787.1"/>
    <property type="molecule type" value="Genomic_DNA"/>
</dbReference>
<dbReference type="Pfam" id="PF13556">
    <property type="entry name" value="HTH_30"/>
    <property type="match status" value="1"/>
</dbReference>
<dbReference type="InterPro" id="IPR025736">
    <property type="entry name" value="PucR_C-HTH_dom"/>
</dbReference>
<dbReference type="InterPro" id="IPR012914">
    <property type="entry name" value="PucR_dom"/>
</dbReference>
<evidence type="ECO:0000313" key="4">
    <source>
        <dbReference type="Proteomes" id="UP000569951"/>
    </source>
</evidence>
<dbReference type="Proteomes" id="UP000569951">
    <property type="component" value="Unassembled WGS sequence"/>
</dbReference>
<organism evidence="3 4">
    <name type="scientific">Deinobacterium chartae</name>
    <dbReference type="NCBI Taxonomy" id="521158"/>
    <lineage>
        <taxon>Bacteria</taxon>
        <taxon>Thermotogati</taxon>
        <taxon>Deinococcota</taxon>
        <taxon>Deinococci</taxon>
        <taxon>Deinococcales</taxon>
        <taxon>Deinococcaceae</taxon>
        <taxon>Deinobacterium</taxon>
    </lineage>
</organism>
<evidence type="ECO:0000259" key="2">
    <source>
        <dbReference type="Pfam" id="PF13556"/>
    </source>
</evidence>
<dbReference type="RefSeq" id="WP_183983585.1">
    <property type="nucleotide sequence ID" value="NZ_JACHHG010000001.1"/>
</dbReference>
<dbReference type="PANTHER" id="PTHR33744:SF1">
    <property type="entry name" value="DNA-BINDING TRANSCRIPTIONAL ACTIVATOR ADER"/>
    <property type="match status" value="1"/>
</dbReference>
<protein>
    <submittedName>
        <fullName evidence="3">Purine catabolism regulator</fullName>
    </submittedName>
</protein>
<dbReference type="PANTHER" id="PTHR33744">
    <property type="entry name" value="CARBOHYDRATE DIACID REGULATOR"/>
    <property type="match status" value="1"/>
</dbReference>
<feature type="domain" description="PucR C-terminal helix-turn-helix" evidence="2">
    <location>
        <begin position="176"/>
        <end position="232"/>
    </location>
</feature>
<dbReference type="InterPro" id="IPR042070">
    <property type="entry name" value="PucR_C-HTH_sf"/>
</dbReference>
<reference evidence="3 4" key="1">
    <citation type="submission" date="2020-08" db="EMBL/GenBank/DDBJ databases">
        <title>Genomic Encyclopedia of Type Strains, Phase IV (KMG-IV): sequencing the most valuable type-strain genomes for metagenomic binning, comparative biology and taxonomic classification.</title>
        <authorList>
            <person name="Goeker M."/>
        </authorList>
    </citation>
    <scope>NUCLEOTIDE SEQUENCE [LARGE SCALE GENOMIC DNA]</scope>
    <source>
        <strain evidence="3 4">DSM 21458</strain>
    </source>
</reference>
<sequence>MLPTLREILALPAFAGVEVRCAPGDGFEVPVTWVHVCEVLDAHRFLSGGELLLTTGLELSRAAPAAHADYARSLAEAGAAGLVLELVQGLREVPPEVLRSARMCGLPVLVFRHEVRFADLTRAAHARILQPHTRPHGAAGLGPVLDALAETGRSHAFLQAQLGPLLSLPARTRATLLGTLGALLHTQFNMAEASRLLGVRRQTVYYRLEQLRGMLGDLNDSRRRLGLLLALELAREGGTEPLGLDTVSLVPAFGRDLP</sequence>
<evidence type="ECO:0000259" key="1">
    <source>
        <dbReference type="Pfam" id="PF07905"/>
    </source>
</evidence>
<evidence type="ECO:0000313" key="3">
    <source>
        <dbReference type="EMBL" id="MBB6096787.1"/>
    </source>
</evidence>
<name>A0A841HTV5_9DEIO</name>
<dbReference type="Gene3D" id="1.10.10.2840">
    <property type="entry name" value="PucR C-terminal helix-turn-helix domain"/>
    <property type="match status" value="1"/>
</dbReference>
<dbReference type="InterPro" id="IPR009057">
    <property type="entry name" value="Homeodomain-like_sf"/>
</dbReference>
<gene>
    <name evidence="3" type="ORF">HNR42_000199</name>
</gene>